<dbReference type="Proteomes" id="UP000326062">
    <property type="component" value="Chromosome 7"/>
</dbReference>
<proteinExistence type="predicted"/>
<evidence type="ECO:0000256" key="1">
    <source>
        <dbReference type="SAM" id="MobiDB-lite"/>
    </source>
</evidence>
<protein>
    <submittedName>
        <fullName evidence="2">Uncharacterized protein</fullName>
    </submittedName>
</protein>
<name>A0A5N3XJ74_MUNRE</name>
<evidence type="ECO:0000313" key="3">
    <source>
        <dbReference type="Proteomes" id="UP000326062"/>
    </source>
</evidence>
<gene>
    <name evidence="2" type="ORF">FD755_014217</name>
</gene>
<feature type="compositionally biased region" description="Basic and acidic residues" evidence="1">
    <location>
        <begin position="1"/>
        <end position="13"/>
    </location>
</feature>
<keyword evidence="3" id="KW-1185">Reference proteome</keyword>
<reference evidence="2 3" key="1">
    <citation type="submission" date="2019-06" db="EMBL/GenBank/DDBJ databases">
        <title>Discovery of a novel chromosome fission-fusion reversal in muntjac.</title>
        <authorList>
            <person name="Mudd A.B."/>
            <person name="Bredeson J.V."/>
            <person name="Baum R."/>
            <person name="Hockemeyer D."/>
            <person name="Rokhsar D.S."/>
        </authorList>
    </citation>
    <scope>NUCLEOTIDE SEQUENCE [LARGE SCALE GENOMIC DNA]</scope>
    <source>
        <strain evidence="2">UCam_UCB_Mr</strain>
        <tissue evidence="2">Fibroblast cell line</tissue>
    </source>
</reference>
<comment type="caution">
    <text evidence="2">The sequence shown here is derived from an EMBL/GenBank/DDBJ whole genome shotgun (WGS) entry which is preliminary data.</text>
</comment>
<sequence>MYHSLSETRHPLQPEEQEVGTDPLLSYSNKPGGNFILISTKYLLKLIHDSSNYL</sequence>
<feature type="region of interest" description="Disordered" evidence="1">
    <location>
        <begin position="1"/>
        <end position="24"/>
    </location>
</feature>
<accession>A0A5N3XJ74</accession>
<organism evidence="2 3">
    <name type="scientific">Muntiacus reevesi</name>
    <name type="common">Reeves' muntjac</name>
    <name type="synonym">Cervus reevesi</name>
    <dbReference type="NCBI Taxonomy" id="9886"/>
    <lineage>
        <taxon>Eukaryota</taxon>
        <taxon>Metazoa</taxon>
        <taxon>Chordata</taxon>
        <taxon>Craniata</taxon>
        <taxon>Vertebrata</taxon>
        <taxon>Euteleostomi</taxon>
        <taxon>Mammalia</taxon>
        <taxon>Eutheria</taxon>
        <taxon>Laurasiatheria</taxon>
        <taxon>Artiodactyla</taxon>
        <taxon>Ruminantia</taxon>
        <taxon>Pecora</taxon>
        <taxon>Cervidae</taxon>
        <taxon>Muntiacinae</taxon>
        <taxon>Muntiacus</taxon>
    </lineage>
</organism>
<dbReference type="AlphaFoldDB" id="A0A5N3XJ74"/>
<dbReference type="EMBL" id="VCEB01000008">
    <property type="protein sequence ID" value="KAB0373961.1"/>
    <property type="molecule type" value="Genomic_DNA"/>
</dbReference>
<evidence type="ECO:0000313" key="2">
    <source>
        <dbReference type="EMBL" id="KAB0373961.1"/>
    </source>
</evidence>